<comment type="similarity">
    <text evidence="1">Belongs to the bacterial reverse transcriptase family.</text>
</comment>
<dbReference type="EC" id="2.7.7.49" evidence="3"/>
<name>A0AAU9BPE9_9GAMM</name>
<dbReference type="InterPro" id="IPR030931">
    <property type="entry name" value="Group_II_RT_mat"/>
</dbReference>
<dbReference type="NCBIfam" id="TIGR04416">
    <property type="entry name" value="group_II_RT_mat"/>
    <property type="match status" value="1"/>
</dbReference>
<keyword evidence="3" id="KW-0548">Nucleotidyltransferase</keyword>
<dbReference type="AlphaFoldDB" id="A0AAU9BPE9"/>
<accession>A0AAU9BPE9</accession>
<dbReference type="InterPro" id="IPR000477">
    <property type="entry name" value="RT_dom"/>
</dbReference>
<dbReference type="KEGG" id="mcau:MIT9_P0141"/>
<dbReference type="GO" id="GO:0003964">
    <property type="term" value="F:RNA-directed DNA polymerase activity"/>
    <property type="evidence" value="ECO:0007669"/>
    <property type="project" value="UniProtKB-KW"/>
</dbReference>
<keyword evidence="3" id="KW-0808">Transferase</keyword>
<keyword evidence="5" id="KW-1185">Reference proteome</keyword>
<sequence length="437" mass="50571">MAGTSSQENISTRQRKLAELARIEPKLELTTIAHHIDVVWLEEAWRRTRKDGAAGVDGVTASQYAADLEENLTRLLERFKTGRYRAPAVRRVHLPKPGTGKTRPIGIPTLEDKVLQRAVLMALEPIFEQDFLDCAYGFRPGRSAHQALERLWGGLMAMGGGWVIDLDIQNFFDDVDRDRLRNFLGQRVRDGVICRVIGKWLNAGVMEGGQLHYPEQGTPQGGVISPLLANLYLHHVLDLWFEQTVKPRLQGSAFEVRFADDAVLVFEREEDARRVLAVLGKRLAKYGLRLHPDKTRLLDFRKPGRKGQSFQYLGFTHYWGRSRKGRWVVKRKTAQARLSRSLQAINHWCRMHRHWPVADQQAALSRKLKGHYAYYGIVGNSQSLARFLYEVRRRWYKWLSRRNRERMNWDHFGRLYKRYPLPPPRVVHGIARCVATP</sequence>
<evidence type="ECO:0000259" key="2">
    <source>
        <dbReference type="PROSITE" id="PS50878"/>
    </source>
</evidence>
<dbReference type="Pfam" id="PF00078">
    <property type="entry name" value="RVT_1"/>
    <property type="match status" value="1"/>
</dbReference>
<evidence type="ECO:0000313" key="4">
    <source>
        <dbReference type="EMBL" id="BCX82732.1"/>
    </source>
</evidence>
<dbReference type="PANTHER" id="PTHR34047:SF8">
    <property type="entry name" value="PROTEIN YKFC"/>
    <property type="match status" value="1"/>
</dbReference>
<dbReference type="EMBL" id="AP024714">
    <property type="protein sequence ID" value="BCX80568.1"/>
    <property type="molecule type" value="Genomic_DNA"/>
</dbReference>
<dbReference type="Proteomes" id="UP001321825">
    <property type="component" value="Chromosome"/>
</dbReference>
<reference evidence="5" key="2">
    <citation type="journal article" date="2024" name="Int. J. Syst. Evol. Microbiol.">
        <title>Methylomarinovum tepidoasis sp. nov., a moderately thermophilic methanotroph of the family Methylothermaceae isolated from a deep-sea hydrothermal field.</title>
        <authorList>
            <person name="Hirayama H."/>
            <person name="Takaki Y."/>
            <person name="Abe M."/>
            <person name="Miyazaki M."/>
            <person name="Uematsu K."/>
            <person name="Matsui Y."/>
            <person name="Takai K."/>
        </authorList>
    </citation>
    <scope>NUCLEOTIDE SEQUENCE [LARGE SCALE GENOMIC DNA]</scope>
    <source>
        <strain evidence="5">IT-9</strain>
    </source>
</reference>
<evidence type="ECO:0000313" key="3">
    <source>
        <dbReference type="EMBL" id="BCX80568.1"/>
    </source>
</evidence>
<dbReference type="PANTHER" id="PTHR34047">
    <property type="entry name" value="NUCLEAR INTRON MATURASE 1, MITOCHONDRIAL-RELATED"/>
    <property type="match status" value="1"/>
</dbReference>
<dbReference type="InterPro" id="IPR043502">
    <property type="entry name" value="DNA/RNA_pol_sf"/>
</dbReference>
<evidence type="ECO:0000256" key="1">
    <source>
        <dbReference type="ARBA" id="ARBA00034120"/>
    </source>
</evidence>
<organism evidence="3 5">
    <name type="scientific">Methylomarinovum caldicuralii</name>
    <dbReference type="NCBI Taxonomy" id="438856"/>
    <lineage>
        <taxon>Bacteria</taxon>
        <taxon>Pseudomonadati</taxon>
        <taxon>Pseudomonadota</taxon>
        <taxon>Gammaproteobacteria</taxon>
        <taxon>Methylococcales</taxon>
        <taxon>Methylothermaceae</taxon>
        <taxon>Methylomarinovum</taxon>
    </lineage>
</organism>
<evidence type="ECO:0000313" key="5">
    <source>
        <dbReference type="Proteomes" id="UP001321825"/>
    </source>
</evidence>
<dbReference type="KEGG" id="mcau:MIT9_P2318"/>
<reference evidence="3" key="1">
    <citation type="journal article" date="2024" name="Int. J. Syst. Evol. Microbiol.">
        <title>Methylomarinovum tepidoasis sp. nov., a moderately thermophilic methanotroph of the family Methylothermaceae isolated from a deep-sea hydrothermal field.</title>
        <authorList>
            <person name="Hirayama H."/>
            <person name="Takaki Y."/>
            <person name="Abe M."/>
            <person name="Miyazaki M."/>
            <person name="Uematsu K."/>
            <person name="Matsui Y."/>
            <person name="Takai K."/>
        </authorList>
    </citation>
    <scope>NUCLEOTIDE SEQUENCE</scope>
    <source>
        <strain evidence="3">IT-9</strain>
    </source>
</reference>
<dbReference type="CDD" id="cd01651">
    <property type="entry name" value="RT_G2_intron"/>
    <property type="match status" value="1"/>
</dbReference>
<dbReference type="PROSITE" id="PS50878">
    <property type="entry name" value="RT_POL"/>
    <property type="match status" value="1"/>
</dbReference>
<feature type="domain" description="Reverse transcriptase" evidence="2">
    <location>
        <begin position="75"/>
        <end position="317"/>
    </location>
</feature>
<dbReference type="InterPro" id="IPR051083">
    <property type="entry name" value="GrpII_Intron_Splice-Mob/Def"/>
</dbReference>
<dbReference type="SUPFAM" id="SSF56672">
    <property type="entry name" value="DNA/RNA polymerases"/>
    <property type="match status" value="1"/>
</dbReference>
<dbReference type="EMBL" id="AP024714">
    <property type="protein sequence ID" value="BCX82732.1"/>
    <property type="molecule type" value="Genomic_DNA"/>
</dbReference>
<protein>
    <submittedName>
        <fullName evidence="3">RNA-directed DNA polymerase</fullName>
        <ecNumber evidence="3">2.7.7.49</ecNumber>
    </submittedName>
</protein>
<gene>
    <name evidence="3" type="ORF">MIT9_P0141</name>
    <name evidence="4" type="ORF">MIT9_P2318</name>
</gene>
<keyword evidence="3" id="KW-0695">RNA-directed DNA polymerase</keyword>
<proteinExistence type="inferred from homology"/>